<sequence>MRCQSLESNTVPHQLAPGQEVIFEFEAEIDANEFNSVSEWALVCPKNEFPEQIFRCRIEGVGLQFSPKAPWSSSDVSMSTLFQSYASLEPDSYLSISTRYPSRVIERALQLQCSVQPIEAELVVQGMSTNANAVDKFNFVLEVYSFARAFRLHPAADGLMSVLWSRASRFEHLLRLNGLHYAGDLTMTPYDNRPPEDEPEQVIDKLQKVTNLGLFVFLFDQRCKRVYPWPGATDDTCELEEKDRLWFLVRPDRGDGFHRMLLAALQKIGVIDVQAVEIIASGGYHMLTPETESIETYSRYRKLGEPWPLPEYESFDGDVDDVFHYENIVAMEPVLFAVTAKFWEPVDLLEIVLESVEALMA</sequence>
<gene>
    <name evidence="1" type="ORF">CBER1_10990</name>
</gene>
<dbReference type="OrthoDB" id="10444904at2759"/>
<evidence type="ECO:0000313" key="2">
    <source>
        <dbReference type="Proteomes" id="UP000237631"/>
    </source>
</evidence>
<proteinExistence type="predicted"/>
<keyword evidence="2" id="KW-1185">Reference proteome</keyword>
<dbReference type="Proteomes" id="UP000237631">
    <property type="component" value="Unassembled WGS sequence"/>
</dbReference>
<accession>A0A2S6BXC3</accession>
<organism evidence="1 2">
    <name type="scientific">Cercospora berteroae</name>
    <dbReference type="NCBI Taxonomy" id="357750"/>
    <lineage>
        <taxon>Eukaryota</taxon>
        <taxon>Fungi</taxon>
        <taxon>Dikarya</taxon>
        <taxon>Ascomycota</taxon>
        <taxon>Pezizomycotina</taxon>
        <taxon>Dothideomycetes</taxon>
        <taxon>Dothideomycetidae</taxon>
        <taxon>Mycosphaerellales</taxon>
        <taxon>Mycosphaerellaceae</taxon>
        <taxon>Cercospora</taxon>
    </lineage>
</organism>
<protein>
    <submittedName>
        <fullName evidence="1">Uncharacterized protein</fullName>
    </submittedName>
</protein>
<evidence type="ECO:0000313" key="1">
    <source>
        <dbReference type="EMBL" id="PPJ52144.1"/>
    </source>
</evidence>
<dbReference type="EMBL" id="PNEN01001717">
    <property type="protein sequence ID" value="PPJ52144.1"/>
    <property type="molecule type" value="Genomic_DNA"/>
</dbReference>
<comment type="caution">
    <text evidence="1">The sequence shown here is derived from an EMBL/GenBank/DDBJ whole genome shotgun (WGS) entry which is preliminary data.</text>
</comment>
<name>A0A2S6BXC3_9PEZI</name>
<dbReference type="AlphaFoldDB" id="A0A2S6BXC3"/>
<reference evidence="2" key="1">
    <citation type="journal article" date="2017" name="bioRxiv">
        <title>Conservation of a gene cluster reveals novel cercosporin biosynthetic mechanisms and extends production to the genus Colletotrichum.</title>
        <authorList>
            <person name="de Jonge R."/>
            <person name="Ebert M.K."/>
            <person name="Huitt-Roehl C.R."/>
            <person name="Pal P."/>
            <person name="Suttle J.C."/>
            <person name="Spanner R.E."/>
            <person name="Neubauer J.D."/>
            <person name="Jurick W.M.II."/>
            <person name="Stott K.A."/>
            <person name="Secor G.A."/>
            <person name="Thomma B.P.H.J."/>
            <person name="Van de Peer Y."/>
            <person name="Townsend C.A."/>
            <person name="Bolton M.D."/>
        </authorList>
    </citation>
    <scope>NUCLEOTIDE SEQUENCE [LARGE SCALE GENOMIC DNA]</scope>
    <source>
        <strain evidence="2">CBS538.71</strain>
    </source>
</reference>